<dbReference type="InterPro" id="IPR000182">
    <property type="entry name" value="GNAT_dom"/>
</dbReference>
<dbReference type="Gene3D" id="3.40.630.30">
    <property type="match status" value="1"/>
</dbReference>
<feature type="domain" description="N-acetyltransferase" evidence="1">
    <location>
        <begin position="1"/>
        <end position="166"/>
    </location>
</feature>
<dbReference type="PANTHER" id="PTHR43415">
    <property type="entry name" value="SPERMIDINE N(1)-ACETYLTRANSFERASE"/>
    <property type="match status" value="1"/>
</dbReference>
<dbReference type="Pfam" id="PF00583">
    <property type="entry name" value="Acetyltransf_1"/>
    <property type="match status" value="1"/>
</dbReference>
<dbReference type="RefSeq" id="WP_320378627.1">
    <property type="nucleotide sequence ID" value="NZ_JAWDIQ010000001.1"/>
</dbReference>
<name>A0ABU5CPN4_9BACI</name>
<dbReference type="InterPro" id="IPR017255">
    <property type="entry name" value="AcTrfase_GNAT_prd"/>
</dbReference>
<dbReference type="PIRSF" id="PIRSF037663">
    <property type="entry name" value="Acetyltransf_GNAT_prd"/>
    <property type="match status" value="1"/>
</dbReference>
<comment type="caution">
    <text evidence="2">The sequence shown here is derived from an EMBL/GenBank/DDBJ whole genome shotgun (WGS) entry which is preliminary data.</text>
</comment>
<gene>
    <name evidence="2" type="ORF">RWD45_03505</name>
</gene>
<proteinExistence type="predicted"/>
<protein>
    <submittedName>
        <fullName evidence="2">GNAT family N-acetyltransferase</fullName>
    </submittedName>
</protein>
<dbReference type="PROSITE" id="PS51186">
    <property type="entry name" value="GNAT"/>
    <property type="match status" value="1"/>
</dbReference>
<evidence type="ECO:0000259" key="1">
    <source>
        <dbReference type="PROSITE" id="PS51186"/>
    </source>
</evidence>
<dbReference type="CDD" id="cd04301">
    <property type="entry name" value="NAT_SF"/>
    <property type="match status" value="1"/>
</dbReference>
<evidence type="ECO:0000313" key="3">
    <source>
        <dbReference type="Proteomes" id="UP001275315"/>
    </source>
</evidence>
<dbReference type="EMBL" id="JAWDIQ010000001">
    <property type="protein sequence ID" value="MDY0407846.1"/>
    <property type="molecule type" value="Genomic_DNA"/>
</dbReference>
<accession>A0ABU5CPN4</accession>
<dbReference type="SUPFAM" id="SSF55729">
    <property type="entry name" value="Acyl-CoA N-acyltransferases (Nat)"/>
    <property type="match status" value="1"/>
</dbReference>
<dbReference type="Proteomes" id="UP001275315">
    <property type="component" value="Unassembled WGS sequence"/>
</dbReference>
<sequence length="168" mass="19142">MEVRKVRTSDVDKLAQLMNRVDESSQYMLWEPGERNVQAEDLLKMIQSMQSSGNATVFVAEKNKELAGYLFAKGGSARRNKHVVYIVIGILKEYRGQGIGSKLFSTLEQWAFKNGFTRLELTVVKKNEPAIALYKKAGFEIEGTKRKSLQIDGEFIDEYYMSKIMRGS</sequence>
<dbReference type="InterPro" id="IPR016181">
    <property type="entry name" value="Acyl_CoA_acyltransferase"/>
</dbReference>
<organism evidence="2 3">
    <name type="scientific">Paracerasibacillus soli</name>
    <dbReference type="NCBI Taxonomy" id="480284"/>
    <lineage>
        <taxon>Bacteria</taxon>
        <taxon>Bacillati</taxon>
        <taxon>Bacillota</taxon>
        <taxon>Bacilli</taxon>
        <taxon>Bacillales</taxon>
        <taxon>Bacillaceae</taxon>
        <taxon>Paracerasibacillus</taxon>
    </lineage>
</organism>
<dbReference type="PANTHER" id="PTHR43415:SF3">
    <property type="entry name" value="GNAT-FAMILY ACETYLTRANSFERASE"/>
    <property type="match status" value="1"/>
</dbReference>
<evidence type="ECO:0000313" key="2">
    <source>
        <dbReference type="EMBL" id="MDY0407846.1"/>
    </source>
</evidence>
<keyword evidence="3" id="KW-1185">Reference proteome</keyword>
<reference evidence="2 3" key="1">
    <citation type="submission" date="2023-10" db="EMBL/GenBank/DDBJ databases">
        <title>Virgibacillus soli CC-YMP-6 genome.</title>
        <authorList>
            <person name="Miliotis G."/>
            <person name="Sengupta P."/>
            <person name="Hameed A."/>
            <person name="Chuvochina M."/>
            <person name="Mcdonagh F."/>
            <person name="Simpson A.C."/>
            <person name="Singh N.K."/>
            <person name="Rekha P.D."/>
            <person name="Raman K."/>
            <person name="Hugenholtz P."/>
            <person name="Venkateswaran K."/>
        </authorList>
    </citation>
    <scope>NUCLEOTIDE SEQUENCE [LARGE SCALE GENOMIC DNA]</scope>
    <source>
        <strain evidence="2 3">CC-YMP-6</strain>
    </source>
</reference>